<evidence type="ECO:0008006" key="3">
    <source>
        <dbReference type="Google" id="ProtNLM"/>
    </source>
</evidence>
<reference evidence="1 2" key="1">
    <citation type="submission" date="2017-12" db="EMBL/GenBank/DDBJ databases">
        <title>A pool of 800 enterococci isolated from chicken carcass rinse samples from New Zealand.</title>
        <authorList>
            <person name="Zhang J."/>
            <person name="Rogers L."/>
            <person name="Midwinter A."/>
            <person name="French N."/>
        </authorList>
    </citation>
    <scope>NUCLEOTIDE SEQUENCE [LARGE SCALE GENOMIC DNA]</scope>
    <source>
        <strain evidence="1 2">EN697</strain>
    </source>
</reference>
<evidence type="ECO:0000313" key="2">
    <source>
        <dbReference type="Proteomes" id="UP000289562"/>
    </source>
</evidence>
<dbReference type="EMBL" id="PJVH01000113">
    <property type="protein sequence ID" value="RXU82228.1"/>
    <property type="molecule type" value="Genomic_DNA"/>
</dbReference>
<sequence length="79" mass="9154">MYNLIDQKKWIEENLLNRKQASKITGQSHAAFSRAIQLGRIKPFIEIGDEPGPTLIRLYLKEEIEAYAANLQAKKQRQQ</sequence>
<proteinExistence type="predicted"/>
<comment type="caution">
    <text evidence="1">The sequence shown here is derived from an EMBL/GenBank/DDBJ whole genome shotgun (WGS) entry which is preliminary data.</text>
</comment>
<evidence type="ECO:0000313" key="1">
    <source>
        <dbReference type="EMBL" id="RXU82228.1"/>
    </source>
</evidence>
<accession>A0AB37VR65</accession>
<dbReference type="AlphaFoldDB" id="A0AB37VR65"/>
<protein>
    <recommendedName>
        <fullName evidence="3">DNA-binding protein</fullName>
    </recommendedName>
</protein>
<dbReference type="Proteomes" id="UP000289562">
    <property type="component" value="Unassembled WGS sequence"/>
</dbReference>
<dbReference type="RefSeq" id="WP_002326629.1">
    <property type="nucleotide sequence ID" value="NZ_PJUX01000041.1"/>
</dbReference>
<organism evidence="1 2">
    <name type="scientific">Enterococcus faecium</name>
    <name type="common">Streptococcus faecium</name>
    <dbReference type="NCBI Taxonomy" id="1352"/>
    <lineage>
        <taxon>Bacteria</taxon>
        <taxon>Bacillati</taxon>
        <taxon>Bacillota</taxon>
        <taxon>Bacilli</taxon>
        <taxon>Lactobacillales</taxon>
        <taxon>Enterococcaceae</taxon>
        <taxon>Enterococcus</taxon>
    </lineage>
</organism>
<name>A0AB37VR65_ENTFC</name>
<gene>
    <name evidence="1" type="ORF">CYQ77_14145</name>
</gene>